<dbReference type="PANTHER" id="PTHR24321:SF8">
    <property type="entry name" value="ESTRADIOL 17-BETA-DEHYDROGENASE 8-RELATED"/>
    <property type="match status" value="1"/>
</dbReference>
<dbReference type="PANTHER" id="PTHR24321">
    <property type="entry name" value="DEHYDROGENASES, SHORT CHAIN"/>
    <property type="match status" value="1"/>
</dbReference>
<comment type="similarity">
    <text evidence="1">Belongs to the short-chain dehydrogenases/reductases (SDR) family.</text>
</comment>
<dbReference type="AlphaFoldDB" id="A0A918LFP8"/>
<dbReference type="GO" id="GO:0016491">
    <property type="term" value="F:oxidoreductase activity"/>
    <property type="evidence" value="ECO:0007669"/>
    <property type="project" value="UniProtKB-KW"/>
</dbReference>
<organism evidence="3 4">
    <name type="scientific">Actinokineospora fastidiosa</name>
    <dbReference type="NCBI Taxonomy" id="1816"/>
    <lineage>
        <taxon>Bacteria</taxon>
        <taxon>Bacillati</taxon>
        <taxon>Actinomycetota</taxon>
        <taxon>Actinomycetes</taxon>
        <taxon>Pseudonocardiales</taxon>
        <taxon>Pseudonocardiaceae</taxon>
        <taxon>Actinokineospora</taxon>
    </lineage>
</organism>
<dbReference type="InterPro" id="IPR036291">
    <property type="entry name" value="NAD(P)-bd_dom_sf"/>
</dbReference>
<keyword evidence="4" id="KW-1185">Reference proteome</keyword>
<dbReference type="PRINTS" id="PR00081">
    <property type="entry name" value="GDHRDH"/>
</dbReference>
<reference evidence="3" key="1">
    <citation type="journal article" date="2014" name="Int. J. Syst. Evol. Microbiol.">
        <title>Complete genome sequence of Corynebacterium casei LMG S-19264T (=DSM 44701T), isolated from a smear-ripened cheese.</title>
        <authorList>
            <consortium name="US DOE Joint Genome Institute (JGI-PGF)"/>
            <person name="Walter F."/>
            <person name="Albersmeier A."/>
            <person name="Kalinowski J."/>
            <person name="Ruckert C."/>
        </authorList>
    </citation>
    <scope>NUCLEOTIDE SEQUENCE</scope>
    <source>
        <strain evidence="3">JCM 3276</strain>
    </source>
</reference>
<evidence type="ECO:0000256" key="2">
    <source>
        <dbReference type="ARBA" id="ARBA00023002"/>
    </source>
</evidence>
<dbReference type="SUPFAM" id="SSF51735">
    <property type="entry name" value="NAD(P)-binding Rossmann-fold domains"/>
    <property type="match status" value="1"/>
</dbReference>
<evidence type="ECO:0000313" key="3">
    <source>
        <dbReference type="EMBL" id="GGS43628.1"/>
    </source>
</evidence>
<dbReference type="InterPro" id="IPR002347">
    <property type="entry name" value="SDR_fam"/>
</dbReference>
<dbReference type="Pfam" id="PF00106">
    <property type="entry name" value="adh_short"/>
    <property type="match status" value="1"/>
</dbReference>
<reference evidence="3" key="2">
    <citation type="submission" date="2020-09" db="EMBL/GenBank/DDBJ databases">
        <authorList>
            <person name="Sun Q."/>
            <person name="Ohkuma M."/>
        </authorList>
    </citation>
    <scope>NUCLEOTIDE SEQUENCE</scope>
    <source>
        <strain evidence="3">JCM 3276</strain>
    </source>
</reference>
<protein>
    <submittedName>
        <fullName evidence="3">Short-chain dehydrogenase</fullName>
    </submittedName>
</protein>
<dbReference type="Proteomes" id="UP000660680">
    <property type="component" value="Unassembled WGS sequence"/>
</dbReference>
<accession>A0A918LFP8</accession>
<proteinExistence type="inferred from homology"/>
<name>A0A918LFP8_9PSEU</name>
<sequence length="228" mass="23264">MKTALVTGGTGGLGSAVTAALLDDGWRVVVPWIAEAELARLPEHDHLVAHRADLFSEDDAAACAALASGDPNAPLGAVVNLVGGFAMGGRLHETPVAEFERLLRLNLRPTYLATHAALPHLIAGGGGAVVCVSARAVERPFPGASAYITAKTAVLGLVAALAAEYGRDGVRANAILPGVIDTPGNRAAMPDSDRADWVSPERIAATVRFLCGEDASAINGARVPVAGP</sequence>
<keyword evidence="2" id="KW-0560">Oxidoreductase</keyword>
<comment type="caution">
    <text evidence="3">The sequence shown here is derived from an EMBL/GenBank/DDBJ whole genome shotgun (WGS) entry which is preliminary data.</text>
</comment>
<gene>
    <name evidence="3" type="ORF">GCM10010171_43470</name>
</gene>
<evidence type="ECO:0000256" key="1">
    <source>
        <dbReference type="ARBA" id="ARBA00006484"/>
    </source>
</evidence>
<dbReference type="Gene3D" id="3.40.50.720">
    <property type="entry name" value="NAD(P)-binding Rossmann-like Domain"/>
    <property type="match status" value="1"/>
</dbReference>
<dbReference type="RefSeq" id="WP_189212353.1">
    <property type="nucleotide sequence ID" value="NZ_BMRB01000003.1"/>
</dbReference>
<evidence type="ECO:0000313" key="4">
    <source>
        <dbReference type="Proteomes" id="UP000660680"/>
    </source>
</evidence>
<dbReference type="EMBL" id="BMRB01000003">
    <property type="protein sequence ID" value="GGS43628.1"/>
    <property type="molecule type" value="Genomic_DNA"/>
</dbReference>